<feature type="binding site" evidence="8">
    <location>
        <position position="14"/>
    </location>
    <ligand>
        <name>diphosphate</name>
        <dbReference type="ChEBI" id="CHEBI:33019"/>
    </ligand>
</feature>
<comment type="pathway">
    <text evidence="8">Carbohydrate degradation; glycolysis; D-glyceraldehyde 3-phosphate and glycerone phosphate from D-glucose: step 3/4.</text>
</comment>
<feature type="site" description="Important for catalytic activity and substrate specificity; stabilizes the transition state when the phosphoryl donor is PPi; prevents ATP from binding by mimicking the alpha-phosphate group of ATP" evidence="8">
    <location>
        <position position="110"/>
    </location>
</feature>
<dbReference type="InterPro" id="IPR022953">
    <property type="entry name" value="ATP_PFK"/>
</dbReference>
<comment type="catalytic activity">
    <reaction evidence="7 8">
        <text>beta-D-fructose 6-phosphate + diphosphate = beta-D-fructose 1,6-bisphosphate + phosphate + H(+)</text>
        <dbReference type="Rhea" id="RHEA:13613"/>
        <dbReference type="ChEBI" id="CHEBI:15378"/>
        <dbReference type="ChEBI" id="CHEBI:32966"/>
        <dbReference type="ChEBI" id="CHEBI:33019"/>
        <dbReference type="ChEBI" id="CHEBI:43474"/>
        <dbReference type="ChEBI" id="CHEBI:57634"/>
        <dbReference type="EC" id="2.7.1.90"/>
    </reaction>
</comment>
<dbReference type="InterPro" id="IPR000023">
    <property type="entry name" value="Phosphofructokinase_dom"/>
</dbReference>
<dbReference type="GO" id="GO:0003872">
    <property type="term" value="F:6-phosphofructokinase activity"/>
    <property type="evidence" value="ECO:0007669"/>
    <property type="project" value="UniProtKB-UniRule"/>
</dbReference>
<dbReference type="Gene3D" id="3.40.50.460">
    <property type="entry name" value="Phosphofructokinase domain"/>
    <property type="match status" value="1"/>
</dbReference>
<dbReference type="InParanoid" id="D1C1K8"/>
<dbReference type="AlphaFoldDB" id="D1C1K8"/>
<comment type="subunit">
    <text evidence="8">Homodimer.</text>
</comment>
<dbReference type="InterPro" id="IPR050929">
    <property type="entry name" value="PFKA"/>
</dbReference>
<dbReference type="KEGG" id="sti:Sthe_0688"/>
<feature type="binding site" evidence="8">
    <location>
        <position position="242"/>
    </location>
    <ligand>
        <name>substrate</name>
    </ligand>
</feature>
<feature type="binding site" evidence="8">
    <location>
        <begin position="184"/>
        <end position="186"/>
    </location>
    <ligand>
        <name>substrate</name>
    </ligand>
</feature>
<dbReference type="HAMAP" id="MF_01978">
    <property type="entry name" value="Phosphofructokinase_II_B2"/>
    <property type="match status" value="1"/>
</dbReference>
<comment type="subcellular location">
    <subcellularLocation>
        <location evidence="8">Cytoplasm</location>
    </subcellularLocation>
</comment>
<dbReference type="eggNOG" id="COG0205">
    <property type="taxonomic scope" value="Bacteria"/>
</dbReference>
<dbReference type="HOGENOM" id="CLU_020655_1_1_0"/>
<dbReference type="OrthoDB" id="9802503at2"/>
<proteinExistence type="inferred from homology"/>
<keyword evidence="11" id="KW-1185">Reference proteome</keyword>
<organism evidence="10 11">
    <name type="scientific">Sphaerobacter thermophilus (strain ATCC 49802 / DSM 20745 / KCCM 41009 / NCIMB 13125 / S 6022)</name>
    <dbReference type="NCBI Taxonomy" id="479434"/>
    <lineage>
        <taxon>Bacteria</taxon>
        <taxon>Pseudomonadati</taxon>
        <taxon>Thermomicrobiota</taxon>
        <taxon>Thermomicrobia</taxon>
        <taxon>Sphaerobacterales</taxon>
        <taxon>Sphaerobacterineae</taxon>
        <taxon>Sphaerobacteraceae</taxon>
        <taxon>Sphaerobacter</taxon>
    </lineage>
</organism>
<comment type="function">
    <text evidence="2 8">Catalyzes the phosphorylation of D-fructose 6-phosphate, the first committing step of glycolysis. Uses inorganic phosphate (PPi) as phosphoryl donor instead of ATP like common ATP-dependent phosphofructokinases (ATP-PFKs), which renders the reaction reversible, and can thus function both in glycolysis and gluconeogenesis. Consistently, PPi-PFK can replace the enzymes of both the forward (ATP-PFK) and reverse (fructose-bisphosphatase (FBPase)) reactions.</text>
</comment>
<dbReference type="GO" id="GO:0005737">
    <property type="term" value="C:cytoplasm"/>
    <property type="evidence" value="ECO:0007669"/>
    <property type="project" value="UniProtKB-SubCell"/>
</dbReference>
<evidence type="ECO:0000256" key="1">
    <source>
        <dbReference type="ARBA" id="ARBA00001946"/>
    </source>
</evidence>
<comment type="activity regulation">
    <text evidence="8">Non-allosteric.</text>
</comment>
<evidence type="ECO:0000313" key="10">
    <source>
        <dbReference type="EMBL" id="ACZ38125.1"/>
    </source>
</evidence>
<dbReference type="GO" id="GO:0047334">
    <property type="term" value="F:diphosphate-fructose-6-phosphate 1-phosphotransferase activity"/>
    <property type="evidence" value="ECO:0007669"/>
    <property type="project" value="UniProtKB-EC"/>
</dbReference>
<evidence type="ECO:0000259" key="9">
    <source>
        <dbReference type="Pfam" id="PF00365"/>
    </source>
</evidence>
<dbReference type="Proteomes" id="UP000002027">
    <property type="component" value="Chromosome 1"/>
</dbReference>
<dbReference type="EC" id="2.7.1.90" evidence="8"/>
<feature type="site" description="Important for catalytic activity; stabilizes the transition state when the phosphoryl donor is PPi" evidence="8">
    <location>
        <position position="136"/>
    </location>
</feature>
<reference evidence="10 11" key="2">
    <citation type="journal article" date="2010" name="Stand. Genomic Sci.">
        <title>Complete genome sequence of Desulfohalobium retbaense type strain (HR(100)).</title>
        <authorList>
            <person name="Spring S."/>
            <person name="Nolan M."/>
            <person name="Lapidus A."/>
            <person name="Glavina Del Rio T."/>
            <person name="Copeland A."/>
            <person name="Tice H."/>
            <person name="Cheng J.F."/>
            <person name="Lucas S."/>
            <person name="Land M."/>
            <person name="Chen F."/>
            <person name="Bruce D."/>
            <person name="Goodwin L."/>
            <person name="Pitluck S."/>
            <person name="Ivanova N."/>
            <person name="Mavromatis K."/>
            <person name="Mikhailova N."/>
            <person name="Pati A."/>
            <person name="Chen A."/>
            <person name="Palaniappan K."/>
            <person name="Hauser L."/>
            <person name="Chang Y.J."/>
            <person name="Jeffries C.D."/>
            <person name="Munk C."/>
            <person name="Kiss H."/>
            <person name="Chain P."/>
            <person name="Han C."/>
            <person name="Brettin T."/>
            <person name="Detter J.C."/>
            <person name="Schuler E."/>
            <person name="Goker M."/>
            <person name="Rohde M."/>
            <person name="Bristow J."/>
            <person name="Eisen J.A."/>
            <person name="Markowitz V."/>
            <person name="Hugenholtz P."/>
            <person name="Kyrpides N.C."/>
            <person name="Klenk H.P."/>
        </authorList>
    </citation>
    <scope>NUCLEOTIDE SEQUENCE [LARGE SCALE GENOMIC DNA]</scope>
    <source>
        <strain evidence="11">ATCC 49802 / DSM 20745 / S 6022</strain>
    </source>
</reference>
<evidence type="ECO:0000256" key="2">
    <source>
        <dbReference type="ARBA" id="ARBA00003138"/>
    </source>
</evidence>
<keyword evidence="3 8" id="KW-0808">Transferase</keyword>
<keyword evidence="5 8" id="KW-0418">Kinase</keyword>
<keyword evidence="4 8" id="KW-0479">Metal-binding</keyword>
<protein>
    <recommendedName>
        <fullName evidence="8">Pyrophosphate--fructose 6-phosphate 1-phosphotransferase</fullName>
        <ecNumber evidence="8">2.7.1.90</ecNumber>
    </recommendedName>
    <alternativeName>
        <fullName evidence="8">6-phosphofructokinase, pyrophosphate dependent</fullName>
    </alternativeName>
    <alternativeName>
        <fullName evidence="8">PPi-dependent phosphofructokinase</fullName>
        <shortName evidence="8">PPi-PFK</shortName>
    </alternativeName>
    <alternativeName>
        <fullName evidence="8">Pyrophosphate-dependent 6-phosphofructose-1-kinase</fullName>
    </alternativeName>
</protein>
<reference evidence="11" key="1">
    <citation type="submission" date="2009-11" db="EMBL/GenBank/DDBJ databases">
        <title>The complete chromosome 1 of Sphaerobacter thermophilus DSM 20745.</title>
        <authorList>
            <person name="Lucas S."/>
            <person name="Copeland A."/>
            <person name="Lapidus A."/>
            <person name="Glavina del Rio T."/>
            <person name="Dalin E."/>
            <person name="Tice H."/>
            <person name="Bruce D."/>
            <person name="Goodwin L."/>
            <person name="Pitluck S."/>
            <person name="Kyrpides N."/>
            <person name="Mavromatis K."/>
            <person name="Ivanova N."/>
            <person name="Mikhailova N."/>
            <person name="LaButti K.M."/>
            <person name="Clum A."/>
            <person name="Sun H.I."/>
            <person name="Brettin T."/>
            <person name="Detter J.C."/>
            <person name="Han C."/>
            <person name="Larimer F."/>
            <person name="Land M."/>
            <person name="Hauser L."/>
            <person name="Markowitz V."/>
            <person name="Cheng J.F."/>
            <person name="Hugenholtz P."/>
            <person name="Woyke T."/>
            <person name="Wu D."/>
            <person name="Steenblock K."/>
            <person name="Schneider S."/>
            <person name="Pukall R."/>
            <person name="Goeker M."/>
            <person name="Klenk H.P."/>
            <person name="Eisen J.A."/>
        </authorList>
    </citation>
    <scope>NUCLEOTIDE SEQUENCE [LARGE SCALE GENOMIC DNA]</scope>
    <source>
        <strain evidence="11">ATCC 49802 / DSM 20745 / S 6022</strain>
    </source>
</reference>
<evidence type="ECO:0000256" key="3">
    <source>
        <dbReference type="ARBA" id="ARBA00022679"/>
    </source>
</evidence>
<sequence length="402" mass="42880">MGAGGNLLVAQSGGATAVINASLAGVVRAALEHRQFGAIIGARHGIDGVLTERFVDLGRQPAEILDQLLTTPSAALGTTRRRLTDETAARAVRILAQYDIRAVAYIGGNDSADTALRLAAAARDAGYDLRVVSVPKTIDNDLPGTDHCPGYGSIARFLALAARDAVRDTEATAALYPVKFIEVMGRNAGWVAAATALGQDGDGDGPHLIFFPERPPRDLHGLLEEVQRAYDRHGQVVAVVPETLKDAQGRPLSGEDLSWTDPFGHRYYPSPGPALTRAVEEHLGLRARFDKPGTIARMFAACVSSVDRREAYEVGAAAVRLLVEGASEVMVTLERVSDDPYAATTGVIAAAKVANRERRMPDAFIGPDGRSVTDAFRTYALPLIDGPLPPYARLLDLPYLRA</sequence>
<feature type="binding site" evidence="8">
    <location>
        <position position="109"/>
    </location>
    <ligand>
        <name>Mg(2+)</name>
        <dbReference type="ChEBI" id="CHEBI:18420"/>
        <note>catalytic</note>
    </ligand>
</feature>
<comment type="similarity">
    <text evidence="8">Belongs to the phosphofructokinase type A (PFKA) family. PPi-dependent PFK group II subfamily. Clade 'B2' sub-subfamily.</text>
</comment>
<comment type="caution">
    <text evidence="8">Lacks conserved residue(s) required for the propagation of feature annotation.</text>
</comment>
<comment type="cofactor">
    <cofactor evidence="1 8">
        <name>Mg(2+)</name>
        <dbReference type="ChEBI" id="CHEBI:18420"/>
    </cofactor>
</comment>
<feature type="binding site" evidence="8">
    <location>
        <begin position="137"/>
        <end position="139"/>
    </location>
    <ligand>
        <name>substrate</name>
    </ligand>
</feature>
<keyword evidence="8" id="KW-0324">Glycolysis</keyword>
<dbReference type="UniPathway" id="UPA00109">
    <property type="reaction ID" value="UER00182"/>
</dbReference>
<evidence type="ECO:0000256" key="5">
    <source>
        <dbReference type="ARBA" id="ARBA00022777"/>
    </source>
</evidence>
<dbReference type="PIRSF" id="PIRSF036483">
    <property type="entry name" value="PFK_XF0274"/>
    <property type="match status" value="1"/>
</dbReference>
<accession>D1C1K8</accession>
<dbReference type="EMBL" id="CP001823">
    <property type="protein sequence ID" value="ACZ38125.1"/>
    <property type="molecule type" value="Genomic_DNA"/>
</dbReference>
<dbReference type="Gene3D" id="3.40.50.450">
    <property type="match status" value="1"/>
</dbReference>
<dbReference type="STRING" id="479434.Sthe_0688"/>
<dbReference type="GO" id="GO:0006002">
    <property type="term" value="P:fructose 6-phosphate metabolic process"/>
    <property type="evidence" value="ECO:0007669"/>
    <property type="project" value="InterPro"/>
</dbReference>
<dbReference type="PRINTS" id="PR00476">
    <property type="entry name" value="PHFRCTKINASE"/>
</dbReference>
<dbReference type="NCBIfam" id="NF010675">
    <property type="entry name" value="PRK14072.1"/>
    <property type="match status" value="1"/>
</dbReference>
<evidence type="ECO:0000256" key="4">
    <source>
        <dbReference type="ARBA" id="ARBA00022723"/>
    </source>
</evidence>
<dbReference type="PANTHER" id="PTHR45770">
    <property type="entry name" value="ATP-DEPENDENT 6-PHOSPHOFRUCTOKINASE 1"/>
    <property type="match status" value="1"/>
</dbReference>
<dbReference type="Pfam" id="PF00365">
    <property type="entry name" value="PFK"/>
    <property type="match status" value="1"/>
</dbReference>
<gene>
    <name evidence="8" type="primary">pfp</name>
    <name evidence="10" type="ordered locus">Sthe_0688</name>
</gene>
<dbReference type="InterPro" id="IPR035966">
    <property type="entry name" value="PKF_sf"/>
</dbReference>
<dbReference type="GO" id="GO:0046872">
    <property type="term" value="F:metal ion binding"/>
    <property type="evidence" value="ECO:0007669"/>
    <property type="project" value="UniProtKB-KW"/>
</dbReference>
<evidence type="ECO:0000256" key="6">
    <source>
        <dbReference type="ARBA" id="ARBA00022842"/>
    </source>
</evidence>
<evidence type="ECO:0000256" key="8">
    <source>
        <dbReference type="HAMAP-Rule" id="MF_01978"/>
    </source>
</evidence>
<feature type="domain" description="Phosphofructokinase" evidence="9">
    <location>
        <begin position="7"/>
        <end position="322"/>
    </location>
</feature>
<keyword evidence="8" id="KW-0963">Cytoplasm</keyword>
<keyword evidence="6 8" id="KW-0460">Magnesium</keyword>
<dbReference type="SUPFAM" id="SSF53784">
    <property type="entry name" value="Phosphofructokinase"/>
    <property type="match status" value="1"/>
</dbReference>
<dbReference type="InterPro" id="IPR011404">
    <property type="entry name" value="PPi-PFK"/>
</dbReference>
<feature type="active site" description="Proton acceptor" evidence="8">
    <location>
        <position position="139"/>
    </location>
</feature>
<evidence type="ECO:0000256" key="7">
    <source>
        <dbReference type="ARBA" id="ARBA00048072"/>
    </source>
</evidence>
<name>D1C1K8_SPHTD</name>
<evidence type="ECO:0000313" key="11">
    <source>
        <dbReference type="Proteomes" id="UP000002027"/>
    </source>
</evidence>
<dbReference type="RefSeq" id="WP_012871172.1">
    <property type="nucleotide sequence ID" value="NC_013523.1"/>
</dbReference>